<dbReference type="InterPro" id="IPR036291">
    <property type="entry name" value="NAD(P)-bd_dom_sf"/>
</dbReference>
<dbReference type="PANTHER" id="PTHR43975:SF2">
    <property type="entry name" value="EG:BACR7A4.14 PROTEIN-RELATED"/>
    <property type="match status" value="1"/>
</dbReference>
<dbReference type="Pfam" id="PF13561">
    <property type="entry name" value="adh_short_C2"/>
    <property type="match status" value="1"/>
</dbReference>
<dbReference type="PANTHER" id="PTHR43975">
    <property type="entry name" value="ZGC:101858"/>
    <property type="match status" value="1"/>
</dbReference>
<evidence type="ECO:0000313" key="2">
    <source>
        <dbReference type="EMBL" id="UWP58311.1"/>
    </source>
</evidence>
<protein>
    <submittedName>
        <fullName evidence="2">SDR family oxidoreductase</fullName>
    </submittedName>
</protein>
<accession>A0ABY5VEI2</accession>
<evidence type="ECO:0000313" key="3">
    <source>
        <dbReference type="Proteomes" id="UP001060164"/>
    </source>
</evidence>
<dbReference type="RefSeq" id="WP_049898292.1">
    <property type="nucleotide sequence ID" value="NZ_CABLBR010000024.1"/>
</dbReference>
<keyword evidence="3" id="KW-1185">Reference proteome</keyword>
<name>A0ABY5VEI2_9FIRM</name>
<gene>
    <name evidence="2" type="ORF">NQ502_13085</name>
</gene>
<organism evidence="2 3">
    <name type="scientific">Ruminococcus gauvreauii</name>
    <dbReference type="NCBI Taxonomy" id="438033"/>
    <lineage>
        <taxon>Bacteria</taxon>
        <taxon>Bacillati</taxon>
        <taxon>Bacillota</taxon>
        <taxon>Clostridia</taxon>
        <taxon>Eubacteriales</taxon>
        <taxon>Oscillospiraceae</taxon>
        <taxon>Ruminococcus</taxon>
    </lineage>
</organism>
<proteinExistence type="inferred from homology"/>
<dbReference type="PRINTS" id="PR00080">
    <property type="entry name" value="SDRFAMILY"/>
</dbReference>
<dbReference type="Proteomes" id="UP001060164">
    <property type="component" value="Chromosome"/>
</dbReference>
<dbReference type="Gene3D" id="3.40.50.720">
    <property type="entry name" value="NAD(P)-binding Rossmann-like Domain"/>
    <property type="match status" value="1"/>
</dbReference>
<dbReference type="SUPFAM" id="SSF51735">
    <property type="entry name" value="NAD(P)-binding Rossmann-fold domains"/>
    <property type="match status" value="1"/>
</dbReference>
<dbReference type="PROSITE" id="PS00061">
    <property type="entry name" value="ADH_SHORT"/>
    <property type="match status" value="1"/>
</dbReference>
<dbReference type="InterPro" id="IPR002347">
    <property type="entry name" value="SDR_fam"/>
</dbReference>
<reference evidence="2" key="1">
    <citation type="journal article" date="2022" name="Cell">
        <title>Design, construction, and in vivo augmentation of a complex gut microbiome.</title>
        <authorList>
            <person name="Cheng A.G."/>
            <person name="Ho P.Y."/>
            <person name="Aranda-Diaz A."/>
            <person name="Jain S."/>
            <person name="Yu F.B."/>
            <person name="Meng X."/>
            <person name="Wang M."/>
            <person name="Iakiviak M."/>
            <person name="Nagashima K."/>
            <person name="Zhao A."/>
            <person name="Murugkar P."/>
            <person name="Patil A."/>
            <person name="Atabakhsh K."/>
            <person name="Weakley A."/>
            <person name="Yan J."/>
            <person name="Brumbaugh A.R."/>
            <person name="Higginbottom S."/>
            <person name="Dimas A."/>
            <person name="Shiver A.L."/>
            <person name="Deutschbauer A."/>
            <person name="Neff N."/>
            <person name="Sonnenburg J.L."/>
            <person name="Huang K.C."/>
            <person name="Fischbach M.A."/>
        </authorList>
    </citation>
    <scope>NUCLEOTIDE SEQUENCE</scope>
    <source>
        <strain evidence="2">DSM 19829</strain>
    </source>
</reference>
<dbReference type="EMBL" id="CP102290">
    <property type="protein sequence ID" value="UWP58311.1"/>
    <property type="molecule type" value="Genomic_DNA"/>
</dbReference>
<dbReference type="PRINTS" id="PR00081">
    <property type="entry name" value="GDHRDH"/>
</dbReference>
<dbReference type="InterPro" id="IPR020904">
    <property type="entry name" value="Sc_DH/Rdtase_CS"/>
</dbReference>
<comment type="similarity">
    <text evidence="1">Belongs to the short-chain dehydrogenases/reductases (SDR) family.</text>
</comment>
<evidence type="ECO:0000256" key="1">
    <source>
        <dbReference type="ARBA" id="ARBA00006484"/>
    </source>
</evidence>
<sequence>MKYQPFEEGMKGKVAIITGGTKGIGKACVRTFCAAGVHVVTMGRSVELGEALAGEINREGRGTCVFYECDVRDYDRIGEIVELTVQQFGKLDILINCAGYFPLQQPIDMITLEMYQDVLDTNLKAYFMSCKYALPYLRSSRGNIINVGSVLGTTGDEGSLAYCSTKGAIHTFTRSLAIDEARNGVRVNQIKPGHINTEMFECTTSLQEDPEGFVKYSDSLQWLGRGGEAEEVAYAMLFLASPWASFITGEDLHVTGGFELGEGPKVPNPYLAWGEQVKR</sequence>